<gene>
    <name evidence="9" type="ORF">Pth03_72560</name>
</gene>
<feature type="transmembrane region" description="Helical" evidence="7">
    <location>
        <begin position="201"/>
        <end position="221"/>
    </location>
</feature>
<dbReference type="GO" id="GO:0022857">
    <property type="term" value="F:transmembrane transporter activity"/>
    <property type="evidence" value="ECO:0007669"/>
    <property type="project" value="InterPro"/>
</dbReference>
<feature type="transmembrane region" description="Helical" evidence="7">
    <location>
        <begin position="302"/>
        <end position="323"/>
    </location>
</feature>
<comment type="subcellular location">
    <subcellularLocation>
        <location evidence="1">Cell membrane</location>
        <topology evidence="1">Multi-pass membrane protein</topology>
    </subcellularLocation>
</comment>
<evidence type="ECO:0000256" key="7">
    <source>
        <dbReference type="SAM" id="Phobius"/>
    </source>
</evidence>
<dbReference type="Pfam" id="PF07690">
    <property type="entry name" value="MFS_1"/>
    <property type="match status" value="1"/>
</dbReference>
<feature type="transmembrane region" description="Helical" evidence="7">
    <location>
        <begin position="12"/>
        <end position="36"/>
    </location>
</feature>
<feature type="transmembrane region" description="Helical" evidence="7">
    <location>
        <begin position="80"/>
        <end position="99"/>
    </location>
</feature>
<dbReference type="RefSeq" id="WP_203948948.1">
    <property type="nucleotide sequence ID" value="NZ_BOOR01000072.1"/>
</dbReference>
<dbReference type="PANTHER" id="PTHR42718:SF46">
    <property type="entry name" value="BLR6921 PROTEIN"/>
    <property type="match status" value="1"/>
</dbReference>
<keyword evidence="2" id="KW-0813">Transport</keyword>
<feature type="transmembrane region" description="Helical" evidence="7">
    <location>
        <begin position="270"/>
        <end position="296"/>
    </location>
</feature>
<dbReference type="CDD" id="cd17321">
    <property type="entry name" value="MFS_MMR_MDR_like"/>
    <property type="match status" value="1"/>
</dbReference>
<evidence type="ECO:0000256" key="3">
    <source>
        <dbReference type="ARBA" id="ARBA00022475"/>
    </source>
</evidence>
<evidence type="ECO:0000256" key="6">
    <source>
        <dbReference type="ARBA" id="ARBA00023136"/>
    </source>
</evidence>
<evidence type="ECO:0000259" key="8">
    <source>
        <dbReference type="PROSITE" id="PS50850"/>
    </source>
</evidence>
<comment type="caution">
    <text evidence="9">The sequence shown here is derived from an EMBL/GenBank/DDBJ whole genome shotgun (WGS) entry which is preliminary data.</text>
</comment>
<feature type="transmembrane region" description="Helical" evidence="7">
    <location>
        <begin position="397"/>
        <end position="422"/>
    </location>
</feature>
<keyword evidence="3" id="KW-1003">Cell membrane</keyword>
<reference evidence="9" key="1">
    <citation type="submission" date="2021-01" db="EMBL/GenBank/DDBJ databases">
        <title>Whole genome shotgun sequence of Planotetraspora thailandica NBRC 104271.</title>
        <authorList>
            <person name="Komaki H."/>
            <person name="Tamura T."/>
        </authorList>
    </citation>
    <scope>NUCLEOTIDE SEQUENCE</scope>
    <source>
        <strain evidence="9">NBRC 104271</strain>
    </source>
</reference>
<keyword evidence="5 7" id="KW-1133">Transmembrane helix</keyword>
<feature type="transmembrane region" description="Helical" evidence="7">
    <location>
        <begin position="442"/>
        <end position="465"/>
    </location>
</feature>
<evidence type="ECO:0000313" key="10">
    <source>
        <dbReference type="Proteomes" id="UP000605992"/>
    </source>
</evidence>
<evidence type="ECO:0000256" key="1">
    <source>
        <dbReference type="ARBA" id="ARBA00004651"/>
    </source>
</evidence>
<evidence type="ECO:0000313" key="9">
    <source>
        <dbReference type="EMBL" id="GII58867.1"/>
    </source>
</evidence>
<proteinExistence type="predicted"/>
<feature type="domain" description="Major facilitator superfamily (MFS) profile" evidence="8">
    <location>
        <begin position="14"/>
        <end position="469"/>
    </location>
</feature>
<keyword evidence="10" id="KW-1185">Reference proteome</keyword>
<feature type="transmembrane region" description="Helical" evidence="7">
    <location>
        <begin position="142"/>
        <end position="161"/>
    </location>
</feature>
<dbReference type="PROSITE" id="PS50850">
    <property type="entry name" value="MFS"/>
    <property type="match status" value="1"/>
</dbReference>
<dbReference type="Gene3D" id="1.20.1720.10">
    <property type="entry name" value="Multidrug resistance protein D"/>
    <property type="match status" value="1"/>
</dbReference>
<feature type="transmembrane region" description="Helical" evidence="7">
    <location>
        <begin position="227"/>
        <end position="249"/>
    </location>
</feature>
<dbReference type="GO" id="GO:0005886">
    <property type="term" value="C:plasma membrane"/>
    <property type="evidence" value="ECO:0007669"/>
    <property type="project" value="UniProtKB-SubCell"/>
</dbReference>
<evidence type="ECO:0000256" key="2">
    <source>
        <dbReference type="ARBA" id="ARBA00022448"/>
    </source>
</evidence>
<feature type="transmembrane region" description="Helical" evidence="7">
    <location>
        <begin position="105"/>
        <end position="130"/>
    </location>
</feature>
<organism evidence="9 10">
    <name type="scientific">Planotetraspora thailandica</name>
    <dbReference type="NCBI Taxonomy" id="487172"/>
    <lineage>
        <taxon>Bacteria</taxon>
        <taxon>Bacillati</taxon>
        <taxon>Actinomycetota</taxon>
        <taxon>Actinomycetes</taxon>
        <taxon>Streptosporangiales</taxon>
        <taxon>Streptosporangiaceae</taxon>
        <taxon>Planotetraspora</taxon>
    </lineage>
</organism>
<protein>
    <submittedName>
        <fullName evidence="9">MFS transporter</fullName>
    </submittedName>
</protein>
<dbReference type="InterPro" id="IPR020846">
    <property type="entry name" value="MFS_dom"/>
</dbReference>
<dbReference type="Gene3D" id="1.20.1250.20">
    <property type="entry name" value="MFS general substrate transporter like domains"/>
    <property type="match status" value="1"/>
</dbReference>
<dbReference type="AlphaFoldDB" id="A0A8J3Y0Z7"/>
<feature type="transmembrane region" description="Helical" evidence="7">
    <location>
        <begin position="335"/>
        <end position="354"/>
    </location>
</feature>
<feature type="transmembrane region" description="Helical" evidence="7">
    <location>
        <begin position="167"/>
        <end position="189"/>
    </location>
</feature>
<keyword evidence="4 7" id="KW-0812">Transmembrane</keyword>
<feature type="transmembrane region" description="Helical" evidence="7">
    <location>
        <begin position="360"/>
        <end position="385"/>
    </location>
</feature>
<accession>A0A8J3Y0Z7</accession>
<dbReference type="SUPFAM" id="SSF103473">
    <property type="entry name" value="MFS general substrate transporter"/>
    <property type="match status" value="1"/>
</dbReference>
<dbReference type="PANTHER" id="PTHR42718">
    <property type="entry name" value="MAJOR FACILITATOR SUPERFAMILY MULTIDRUG TRANSPORTER MFSC"/>
    <property type="match status" value="1"/>
</dbReference>
<name>A0A8J3Y0Z7_9ACTN</name>
<evidence type="ECO:0000256" key="4">
    <source>
        <dbReference type="ARBA" id="ARBA00022692"/>
    </source>
</evidence>
<dbReference type="Proteomes" id="UP000605992">
    <property type="component" value="Unassembled WGS sequence"/>
</dbReference>
<keyword evidence="6 7" id="KW-0472">Membrane</keyword>
<dbReference type="InterPro" id="IPR036259">
    <property type="entry name" value="MFS_trans_sf"/>
</dbReference>
<evidence type="ECO:0000256" key="5">
    <source>
        <dbReference type="ARBA" id="ARBA00022989"/>
    </source>
</evidence>
<sequence length="479" mass="47570">MTSPRPIARGSWASFSVLSTVQLMIILDGGIVNIALPSVQADLGFTQAGLAWVVNAYMIAFAGLLLLSGRLGDLIGRKRMFVAGVAVFTGASLLCGLSPTPEILVAARFAQGVGGAMAAAVAMGITMTLFTDPRDLARAMSWTGAIAAAGGTVGGVAGGMITEAAGWRWVFFVNVPIGVAAALLALRLIAADRGIGLRAGADVAGALLVTSGLMLGVYTIVTVDGHGWASARTAGLGAVAVALLAGFAVRQATAAAPLLPPRVLRSRVVAGANLVQVLMVASVTGFGFLSVLYLRLVLGYDAMATSLAGLPMPVTLAVISLGVSARLVTRAGARPVLVAGLVLIVAGLCLAARAPAAGPYVMAVLPMMILLGGGMGLAMPAVMTLAMSPATPGDAGVTSGLTATSAQAGGALGLAVLAALAAGRTHDRLSMGTPAADALNDGYHLAFGVGAGLAAAAAVVAAALARPRRRSPVRAGARS</sequence>
<dbReference type="EMBL" id="BOOR01000072">
    <property type="protein sequence ID" value="GII58867.1"/>
    <property type="molecule type" value="Genomic_DNA"/>
</dbReference>
<dbReference type="InterPro" id="IPR011701">
    <property type="entry name" value="MFS"/>
</dbReference>
<feature type="transmembrane region" description="Helical" evidence="7">
    <location>
        <begin position="48"/>
        <end position="68"/>
    </location>
</feature>